<dbReference type="NCBIfam" id="TIGR01853">
    <property type="entry name" value="lipid_A_lpxD"/>
    <property type="match status" value="1"/>
</dbReference>
<dbReference type="AlphaFoldDB" id="A0A1C1YT72"/>
<evidence type="ECO:0000256" key="6">
    <source>
        <dbReference type="ARBA" id="ARBA00023315"/>
    </source>
</evidence>
<dbReference type="CDD" id="cd03352">
    <property type="entry name" value="LbH_LpxD"/>
    <property type="match status" value="1"/>
</dbReference>
<dbReference type="EMBL" id="LQZT01000034">
    <property type="protein sequence ID" value="OCW56577.1"/>
    <property type="molecule type" value="Genomic_DNA"/>
</dbReference>
<evidence type="ECO:0000256" key="1">
    <source>
        <dbReference type="ARBA" id="ARBA00022516"/>
    </source>
</evidence>
<dbReference type="PANTHER" id="PTHR43378:SF2">
    <property type="entry name" value="UDP-3-O-ACYLGLUCOSAMINE N-ACYLTRANSFERASE 1, MITOCHONDRIAL-RELATED"/>
    <property type="match status" value="1"/>
</dbReference>
<dbReference type="Gene3D" id="3.40.1390.10">
    <property type="entry name" value="MurE/MurF, N-terminal domain"/>
    <property type="match status" value="1"/>
</dbReference>
<reference evidence="9 10" key="1">
    <citation type="submission" date="2015-12" db="EMBL/GenBank/DDBJ databases">
        <authorList>
            <person name="Shamseldin A."/>
            <person name="Moawad H."/>
            <person name="Abd El-Rahim W.M."/>
            <person name="Sadowsky M.J."/>
        </authorList>
    </citation>
    <scope>NUCLEOTIDE SEQUENCE [LARGE SCALE GENOMIC DNA]</scope>
    <source>
        <strain evidence="9 10">JC234</strain>
    </source>
</reference>
<keyword evidence="4 7" id="KW-0677">Repeat</keyword>
<dbReference type="SUPFAM" id="SSF51161">
    <property type="entry name" value="Trimeric LpxA-like enzymes"/>
    <property type="match status" value="1"/>
</dbReference>
<evidence type="ECO:0000259" key="8">
    <source>
        <dbReference type="Pfam" id="PF04613"/>
    </source>
</evidence>
<dbReference type="GO" id="GO:0016410">
    <property type="term" value="F:N-acyltransferase activity"/>
    <property type="evidence" value="ECO:0007669"/>
    <property type="project" value="InterPro"/>
</dbReference>
<keyword evidence="5 7" id="KW-0443">Lipid metabolism</keyword>
<keyword evidence="6 7" id="KW-0012">Acyltransferase</keyword>
<dbReference type="EC" id="2.3.1.191" evidence="7"/>
<dbReference type="InterPro" id="IPR007691">
    <property type="entry name" value="LpxD"/>
</dbReference>
<dbReference type="NCBIfam" id="NF002060">
    <property type="entry name" value="PRK00892.1"/>
    <property type="match status" value="1"/>
</dbReference>
<dbReference type="GO" id="GO:0103118">
    <property type="term" value="F:UDP-3-O-[(3R)-3-hydroxyacyl]-glucosamine N-acyltransferase activity"/>
    <property type="evidence" value="ECO:0007669"/>
    <property type="project" value="UniProtKB-EC"/>
</dbReference>
<evidence type="ECO:0000256" key="3">
    <source>
        <dbReference type="ARBA" id="ARBA00022679"/>
    </source>
</evidence>
<dbReference type="Pfam" id="PF00132">
    <property type="entry name" value="Hexapep"/>
    <property type="match status" value="2"/>
</dbReference>
<feature type="domain" description="UDP-3-O-[3-hydroxymyristoyl] glucosamine N-acyltransferase non-repeat region" evidence="8">
    <location>
        <begin position="33"/>
        <end position="99"/>
    </location>
</feature>
<dbReference type="HAMAP" id="MF_00523">
    <property type="entry name" value="LpxD"/>
    <property type="match status" value="1"/>
</dbReference>
<keyword evidence="10" id="KW-1185">Reference proteome</keyword>
<gene>
    <name evidence="7" type="primary">lpxD</name>
    <name evidence="9" type="ORF">AWJ14_16670</name>
</gene>
<comment type="function">
    <text evidence="7">Catalyzes the N-acylation of UDP-3-O-acylglucosamine using 3-hydroxyacyl-ACP as the acyl donor. Is involved in the biosynthesis of lipid A, a phosphorylated glycolipid that anchors the lipopolysaccharide to the outer membrane of the cell.</text>
</comment>
<organism evidence="9 10">
    <name type="scientific">Hoeflea olei</name>
    <dbReference type="NCBI Taxonomy" id="1480615"/>
    <lineage>
        <taxon>Bacteria</taxon>
        <taxon>Pseudomonadati</taxon>
        <taxon>Pseudomonadota</taxon>
        <taxon>Alphaproteobacteria</taxon>
        <taxon>Hyphomicrobiales</taxon>
        <taxon>Rhizobiaceae</taxon>
        <taxon>Hoeflea</taxon>
    </lineage>
</organism>
<evidence type="ECO:0000256" key="5">
    <source>
        <dbReference type="ARBA" id="ARBA00023098"/>
    </source>
</evidence>
<dbReference type="UniPathway" id="UPA00973"/>
<comment type="pathway">
    <text evidence="7">Bacterial outer membrane biogenesis; LPS lipid A biosynthesis.</text>
</comment>
<evidence type="ECO:0000313" key="9">
    <source>
        <dbReference type="EMBL" id="OCW56577.1"/>
    </source>
</evidence>
<keyword evidence="3 7" id="KW-0808">Transferase</keyword>
<comment type="catalytic activity">
    <reaction evidence="7">
        <text>a UDP-3-O-[(3R)-3-hydroxyacyl]-alpha-D-glucosamine + a (3R)-hydroxyacyl-[ACP] = a UDP-2-N,3-O-bis[(3R)-3-hydroxyacyl]-alpha-D-glucosamine + holo-[ACP] + H(+)</text>
        <dbReference type="Rhea" id="RHEA:53836"/>
        <dbReference type="Rhea" id="RHEA-COMP:9685"/>
        <dbReference type="Rhea" id="RHEA-COMP:9945"/>
        <dbReference type="ChEBI" id="CHEBI:15378"/>
        <dbReference type="ChEBI" id="CHEBI:64479"/>
        <dbReference type="ChEBI" id="CHEBI:78827"/>
        <dbReference type="ChEBI" id="CHEBI:137740"/>
        <dbReference type="ChEBI" id="CHEBI:137748"/>
        <dbReference type="EC" id="2.3.1.191"/>
    </reaction>
</comment>
<dbReference type="Gene3D" id="2.160.10.10">
    <property type="entry name" value="Hexapeptide repeat proteins"/>
    <property type="match status" value="1"/>
</dbReference>
<evidence type="ECO:0000256" key="4">
    <source>
        <dbReference type="ARBA" id="ARBA00022737"/>
    </source>
</evidence>
<dbReference type="GO" id="GO:0009245">
    <property type="term" value="P:lipid A biosynthetic process"/>
    <property type="evidence" value="ECO:0007669"/>
    <property type="project" value="UniProtKB-UniRule"/>
</dbReference>
<dbReference type="STRING" id="1480615.AWJ14_16670"/>
<evidence type="ECO:0000256" key="2">
    <source>
        <dbReference type="ARBA" id="ARBA00022556"/>
    </source>
</evidence>
<sequence>MDTTRFFRPHEGISLSDLAGLCGAELANPEHADRLITALAPIGRATSTDITFANSRKALPDLKNSVAGAVIVTAGLAAHVPEGVGVLVSRAPQTAFALAGAALMPAALRPWPLTSGSGISAAAIVDPAAVIEHGVVIEAGAVIGAGAEIGSGSVISSGAAIGRGCRIGRNCDIGHGVTVQHALIGNNVIIHPNVAIGQDGFGYAPGPRGMVKIPQLGRVIVQDHVEIGAGTTIDRGALDDTVIGEGTKIDNQVQIAHNVKIGRHCVIVAQTGIAGSATLGDGVMIGGACAVNGHISIGDGAQIGAMSGVAGNVPANARWAGIPARPMNGFLRDMAEANARAFGKPERTRQDKNGEEQ</sequence>
<accession>A0A1C1YT72</accession>
<protein>
    <recommendedName>
        <fullName evidence="7">UDP-3-O-acylglucosamine N-acyltransferase</fullName>
        <ecNumber evidence="7">2.3.1.191</ecNumber>
    </recommendedName>
</protein>
<comment type="caution">
    <text evidence="9">The sequence shown here is derived from an EMBL/GenBank/DDBJ whole genome shotgun (WGS) entry which is preliminary data.</text>
</comment>
<dbReference type="InterPro" id="IPR020573">
    <property type="entry name" value="UDP_GlcNAc_AcTrfase_non-rep"/>
</dbReference>
<dbReference type="RefSeq" id="WP_066181021.1">
    <property type="nucleotide sequence ID" value="NZ_LQZT01000034.1"/>
</dbReference>
<dbReference type="InterPro" id="IPR001451">
    <property type="entry name" value="Hexapep"/>
</dbReference>
<dbReference type="Proteomes" id="UP000094795">
    <property type="component" value="Unassembled WGS sequence"/>
</dbReference>
<comment type="similarity">
    <text evidence="7">Belongs to the transferase hexapeptide repeat family. LpxD subfamily.</text>
</comment>
<comment type="subunit">
    <text evidence="7">Homotrimer.</text>
</comment>
<evidence type="ECO:0000256" key="7">
    <source>
        <dbReference type="HAMAP-Rule" id="MF_00523"/>
    </source>
</evidence>
<keyword evidence="2 7" id="KW-0441">Lipid A biosynthesis</keyword>
<proteinExistence type="inferred from homology"/>
<evidence type="ECO:0000313" key="10">
    <source>
        <dbReference type="Proteomes" id="UP000094795"/>
    </source>
</evidence>
<dbReference type="OrthoDB" id="9784739at2"/>
<keyword evidence="1 7" id="KW-0444">Lipid biosynthesis</keyword>
<dbReference type="PANTHER" id="PTHR43378">
    <property type="entry name" value="UDP-3-O-ACYLGLUCOSAMINE N-ACYLTRANSFERASE"/>
    <property type="match status" value="1"/>
</dbReference>
<feature type="active site" description="Proton acceptor" evidence="7">
    <location>
        <position position="257"/>
    </location>
</feature>
<dbReference type="GO" id="GO:0016020">
    <property type="term" value="C:membrane"/>
    <property type="evidence" value="ECO:0007669"/>
    <property type="project" value="GOC"/>
</dbReference>
<dbReference type="InterPro" id="IPR011004">
    <property type="entry name" value="Trimer_LpxA-like_sf"/>
</dbReference>
<name>A0A1C1YT72_9HYPH</name>
<dbReference type="Pfam" id="PF04613">
    <property type="entry name" value="LpxD"/>
    <property type="match status" value="1"/>
</dbReference>